<reference evidence="1 2" key="1">
    <citation type="submission" date="2022-03" db="EMBL/GenBank/DDBJ databases">
        <title>Pseudonocardia alaer sp. nov., a novel actinomycete isolated from reed forest soil.</title>
        <authorList>
            <person name="Wang L."/>
        </authorList>
    </citation>
    <scope>NUCLEOTIDE SEQUENCE [LARGE SCALE GENOMIC DNA]</scope>
    <source>
        <strain evidence="1 2">Y-16303</strain>
    </source>
</reference>
<dbReference type="EMBL" id="JAKXMK010000001">
    <property type="protein sequence ID" value="MCH6164226.1"/>
    <property type="molecule type" value="Genomic_DNA"/>
</dbReference>
<dbReference type="RefSeq" id="WP_241034254.1">
    <property type="nucleotide sequence ID" value="NZ_BAAAJF010000034.1"/>
</dbReference>
<organism evidence="1 2">
    <name type="scientific">Pseudonocardia alaniniphila</name>
    <dbReference type="NCBI Taxonomy" id="75291"/>
    <lineage>
        <taxon>Bacteria</taxon>
        <taxon>Bacillati</taxon>
        <taxon>Actinomycetota</taxon>
        <taxon>Actinomycetes</taxon>
        <taxon>Pseudonocardiales</taxon>
        <taxon>Pseudonocardiaceae</taxon>
        <taxon>Pseudonocardia</taxon>
    </lineage>
</organism>
<dbReference type="Proteomes" id="UP001299970">
    <property type="component" value="Unassembled WGS sequence"/>
</dbReference>
<evidence type="ECO:0000313" key="2">
    <source>
        <dbReference type="Proteomes" id="UP001299970"/>
    </source>
</evidence>
<evidence type="ECO:0000313" key="1">
    <source>
        <dbReference type="EMBL" id="MCH6164226.1"/>
    </source>
</evidence>
<protein>
    <submittedName>
        <fullName evidence="1">Uncharacterized protein</fullName>
    </submittedName>
</protein>
<keyword evidence="2" id="KW-1185">Reference proteome</keyword>
<gene>
    <name evidence="1" type="ORF">MMF94_00915</name>
</gene>
<comment type="caution">
    <text evidence="1">The sequence shown here is derived from an EMBL/GenBank/DDBJ whole genome shotgun (WGS) entry which is preliminary data.</text>
</comment>
<name>A0ABS9T7D9_9PSEU</name>
<sequence length="88" mass="9119">MSITRPDVLAAAVERARQTGVAVEAGRVLNCAAAPVPLSGRRLPPLRDFPAAGGSIEVSSAPPGSETDRVRHPARWRPLSHCGASGRG</sequence>
<accession>A0ABS9T7D9</accession>
<proteinExistence type="predicted"/>